<evidence type="ECO:0000259" key="6">
    <source>
        <dbReference type="Pfam" id="PF00931"/>
    </source>
</evidence>
<evidence type="ECO:0000256" key="4">
    <source>
        <dbReference type="ARBA" id="ARBA00022741"/>
    </source>
</evidence>
<dbReference type="Pfam" id="PF23559">
    <property type="entry name" value="WHD_DRP"/>
    <property type="match status" value="1"/>
</dbReference>
<evidence type="ECO:0000313" key="10">
    <source>
        <dbReference type="Proteomes" id="UP000026960"/>
    </source>
</evidence>
<dbReference type="EnsemblPlants" id="OBART11G06170.1">
    <property type="protein sequence ID" value="OBART11G06170.1"/>
    <property type="gene ID" value="OBART11G06170"/>
</dbReference>
<keyword evidence="4" id="KW-0547">Nucleotide-binding</keyword>
<dbReference type="Pfam" id="PF00931">
    <property type="entry name" value="NB-ARC"/>
    <property type="match status" value="1"/>
</dbReference>
<protein>
    <submittedName>
        <fullName evidence="9">Uncharacterized protein</fullName>
    </submittedName>
</protein>
<dbReference type="AlphaFoldDB" id="A0A0D3HJE1"/>
<dbReference type="eggNOG" id="KOG4658">
    <property type="taxonomic scope" value="Eukaryota"/>
</dbReference>
<keyword evidence="2" id="KW-0433">Leucine-rich repeat</keyword>
<dbReference type="InterPro" id="IPR002182">
    <property type="entry name" value="NB-ARC"/>
</dbReference>
<dbReference type="SUPFAM" id="SSF52540">
    <property type="entry name" value="P-loop containing nucleoside triphosphate hydrolases"/>
    <property type="match status" value="1"/>
</dbReference>
<feature type="domain" description="Disease resistance N-terminal" evidence="7">
    <location>
        <begin position="14"/>
        <end position="78"/>
    </location>
</feature>
<dbReference type="PaxDb" id="65489-OBART11G06170.1"/>
<proteinExistence type="inferred from homology"/>
<dbReference type="GO" id="GO:0043531">
    <property type="term" value="F:ADP binding"/>
    <property type="evidence" value="ECO:0007669"/>
    <property type="project" value="InterPro"/>
</dbReference>
<dbReference type="InterPro" id="IPR058922">
    <property type="entry name" value="WHD_DRP"/>
</dbReference>
<evidence type="ECO:0000256" key="2">
    <source>
        <dbReference type="ARBA" id="ARBA00022614"/>
    </source>
</evidence>
<feature type="domain" description="NB-ARC" evidence="6">
    <location>
        <begin position="184"/>
        <end position="314"/>
    </location>
</feature>
<dbReference type="Gene3D" id="3.40.50.300">
    <property type="entry name" value="P-loop containing nucleotide triphosphate hydrolases"/>
    <property type="match status" value="1"/>
</dbReference>
<dbReference type="HOGENOM" id="CLU_544444_0_0_1"/>
<dbReference type="GO" id="GO:0006952">
    <property type="term" value="P:defense response"/>
    <property type="evidence" value="ECO:0007669"/>
    <property type="project" value="UniProtKB-KW"/>
</dbReference>
<dbReference type="Proteomes" id="UP000026960">
    <property type="component" value="Chromosome 11"/>
</dbReference>
<name>A0A0D3HJE1_9ORYZ</name>
<reference evidence="9" key="2">
    <citation type="submission" date="2015-03" db="UniProtKB">
        <authorList>
            <consortium name="EnsemblPlants"/>
        </authorList>
    </citation>
    <scope>IDENTIFICATION</scope>
</reference>
<dbReference type="InterPro" id="IPR027417">
    <property type="entry name" value="P-loop_NTPase"/>
</dbReference>
<reference evidence="9" key="1">
    <citation type="journal article" date="2009" name="Rice">
        <title>De Novo Next Generation Sequencing of Plant Genomes.</title>
        <authorList>
            <person name="Rounsley S."/>
            <person name="Marri P.R."/>
            <person name="Yu Y."/>
            <person name="He R."/>
            <person name="Sisneros N."/>
            <person name="Goicoechea J.L."/>
            <person name="Lee S.J."/>
            <person name="Angelova A."/>
            <person name="Kudrna D."/>
            <person name="Luo M."/>
            <person name="Affourtit J."/>
            <person name="Desany B."/>
            <person name="Knight J."/>
            <person name="Niazi F."/>
            <person name="Egholm M."/>
            <person name="Wing R.A."/>
        </authorList>
    </citation>
    <scope>NUCLEOTIDE SEQUENCE [LARGE SCALE GENOMIC DNA]</scope>
    <source>
        <strain evidence="9">cv. IRGC 105608</strain>
    </source>
</reference>
<dbReference type="InterPro" id="IPR041118">
    <property type="entry name" value="Rx_N"/>
</dbReference>
<accession>A0A0D3HJE1</accession>
<feature type="domain" description="Disease resistance protein winged helix" evidence="8">
    <location>
        <begin position="425"/>
        <end position="488"/>
    </location>
</feature>
<sequence>MFSGHSRHYPTNSIFYSESQEQKHVKEETHRLRQLLVEIHTALEAAKGCAITNSWLLRWLRELEDAACRGDQTLRNWRDMSSKVSSIIDSSNSFKRIKIAASQLIPSKEPTMKVSATVKKLEAVASGIPKFTQLLSLQNDQAVLHHRPVIIFVSIHDRVVGRVDERKQAIEFLLHIDKNGSSSPDGCVLPIWGVKGVGKTTIVRLVCDDRKVRSHFSMIIWVNCREYTSPAMALVKSLCKKLGLSSNVTINLSSVIHGISERLRMERFLLVLDGASSYPRGMNDILDTLFMKSRAGSKAIITTMYQHLANKHENLPVGFLAMEDLGCMFMENALGGAHPEEYQKLLVIGKKIAVTLRVCSPLAAKVVSGLLRENLNEKYWYIVLNRCQQFVASSSRFVTPFILGCKLLPKHLQRCFGVLGTYPRWTFTREELISYWMNNGVVVSDNCMINSIENVATDYFDDLVRKAFIQPSHIPGLYKADDMLRDIALYIGPIPVPKTRIHLANLIGEGFSIHERVTLNPSHPFFSPHFTLTIHSFPCPNPTSHNPFAKQG</sequence>
<dbReference type="PANTHER" id="PTHR33377">
    <property type="entry name" value="OS10G0134700 PROTEIN-RELATED"/>
    <property type="match status" value="1"/>
</dbReference>
<organism evidence="9">
    <name type="scientific">Oryza barthii</name>
    <dbReference type="NCBI Taxonomy" id="65489"/>
    <lineage>
        <taxon>Eukaryota</taxon>
        <taxon>Viridiplantae</taxon>
        <taxon>Streptophyta</taxon>
        <taxon>Embryophyta</taxon>
        <taxon>Tracheophyta</taxon>
        <taxon>Spermatophyta</taxon>
        <taxon>Magnoliopsida</taxon>
        <taxon>Liliopsida</taxon>
        <taxon>Poales</taxon>
        <taxon>Poaceae</taxon>
        <taxon>BOP clade</taxon>
        <taxon>Oryzoideae</taxon>
        <taxon>Oryzeae</taxon>
        <taxon>Oryzinae</taxon>
        <taxon>Oryza</taxon>
    </lineage>
</organism>
<dbReference type="PRINTS" id="PR00364">
    <property type="entry name" value="DISEASERSIST"/>
</dbReference>
<keyword evidence="3" id="KW-0677">Repeat</keyword>
<keyword evidence="5" id="KW-0611">Plant defense</keyword>
<evidence type="ECO:0000256" key="1">
    <source>
        <dbReference type="ARBA" id="ARBA00008894"/>
    </source>
</evidence>
<evidence type="ECO:0000256" key="3">
    <source>
        <dbReference type="ARBA" id="ARBA00022737"/>
    </source>
</evidence>
<keyword evidence="10" id="KW-1185">Reference proteome</keyword>
<evidence type="ECO:0000256" key="5">
    <source>
        <dbReference type="ARBA" id="ARBA00022821"/>
    </source>
</evidence>
<dbReference type="Pfam" id="PF18052">
    <property type="entry name" value="Rx_N"/>
    <property type="match status" value="1"/>
</dbReference>
<dbReference type="STRING" id="65489.A0A0D3HJE1"/>
<evidence type="ECO:0000259" key="8">
    <source>
        <dbReference type="Pfam" id="PF23559"/>
    </source>
</evidence>
<evidence type="ECO:0000259" key="7">
    <source>
        <dbReference type="Pfam" id="PF18052"/>
    </source>
</evidence>
<dbReference type="PANTHER" id="PTHR33377:SF62">
    <property type="entry name" value="OS10G0133166 PROTEIN"/>
    <property type="match status" value="1"/>
</dbReference>
<dbReference type="Gramene" id="OBART11G06170.1">
    <property type="protein sequence ID" value="OBART11G06170.1"/>
    <property type="gene ID" value="OBART11G06170"/>
</dbReference>
<comment type="similarity">
    <text evidence="1">Belongs to the disease resistance NB-LRR family.</text>
</comment>
<evidence type="ECO:0000313" key="9">
    <source>
        <dbReference type="EnsemblPlants" id="OBART11G06170.1"/>
    </source>
</evidence>